<organism evidence="1 3">
    <name type="scientific">Paenibacillus haidiansis</name>
    <dbReference type="NCBI Taxonomy" id="1574488"/>
    <lineage>
        <taxon>Bacteria</taxon>
        <taxon>Bacillati</taxon>
        <taxon>Bacillota</taxon>
        <taxon>Bacilli</taxon>
        <taxon>Bacillales</taxon>
        <taxon>Paenibacillaceae</taxon>
        <taxon>Paenibacillus</taxon>
    </lineage>
</organism>
<protein>
    <submittedName>
        <fullName evidence="1">Serine/arginine repetitive matrix protein 2</fullName>
    </submittedName>
</protein>
<evidence type="ECO:0000313" key="1">
    <source>
        <dbReference type="EMBL" id="MEF2968363.1"/>
    </source>
</evidence>
<comment type="caution">
    <text evidence="1">The sequence shown here is derived from an EMBL/GenBank/DDBJ whole genome shotgun (WGS) entry which is preliminary data.</text>
</comment>
<accession>A0ABU7VX68</accession>
<reference evidence="1 3" key="1">
    <citation type="submission" date="2024-02" db="EMBL/GenBank/DDBJ databases">
        <title>A nitrogen-fixing paenibacillus bacterium.</title>
        <authorList>
            <person name="Zhang W.L."/>
            <person name="Chen S.F."/>
        </authorList>
    </citation>
    <scope>NUCLEOTIDE SEQUENCE [LARGE SCALE GENOMIC DNA]</scope>
    <source>
        <strain evidence="1 3">M1</strain>
    </source>
</reference>
<dbReference type="EMBL" id="JAZHPZ010000014">
    <property type="protein sequence ID" value="MEF2968363.1"/>
    <property type="molecule type" value="Genomic_DNA"/>
</dbReference>
<evidence type="ECO:0000313" key="3">
    <source>
        <dbReference type="Proteomes" id="UP001306950"/>
    </source>
</evidence>
<proteinExistence type="predicted"/>
<dbReference type="EMBL" id="JAZHPZ010000019">
    <property type="protein sequence ID" value="MEF2968802.1"/>
    <property type="molecule type" value="Genomic_DNA"/>
</dbReference>
<gene>
    <name evidence="1" type="ORF">V3851_21240</name>
    <name evidence="2" type="ORF">V3851_23690</name>
</gene>
<keyword evidence="3" id="KW-1185">Reference proteome</keyword>
<dbReference type="Proteomes" id="UP001306950">
    <property type="component" value="Unassembled WGS sequence"/>
</dbReference>
<evidence type="ECO:0000313" key="2">
    <source>
        <dbReference type="EMBL" id="MEF2968802.1"/>
    </source>
</evidence>
<sequence length="251" mass="29060">MNDIDLFYPDVYVELGSYGLSEGIEIEAYSSMDSYFDWAKIRFTEQFQDHISVSRKDPALIELGYNNSFEDVFQGYVVSPYSTGSNQHEIVLKDEMILLEETIITNTFLQTTPQEILKFCLNKAGVTDMRISSKVYPKKPTVPVFRKNVISVIETIHSIWKIQEPFFFSSGVFYWGEQPEQDKIYEFEYAENIISLERSGGLWVLETISAPWVRHSHKIKVIHPKVSGEVTVKKVIFTTEASGFIRTRIYF</sequence>
<name>A0ABU7VX68_9BACL</name>
<dbReference type="RefSeq" id="WP_331848546.1">
    <property type="nucleotide sequence ID" value="NZ_JAZHPZ010000014.1"/>
</dbReference>